<evidence type="ECO:0000259" key="5">
    <source>
        <dbReference type="Pfam" id="PF00828"/>
    </source>
</evidence>
<dbReference type="GO" id="GO:0005762">
    <property type="term" value="C:mitochondrial large ribosomal subunit"/>
    <property type="evidence" value="ECO:0007669"/>
    <property type="project" value="TreeGrafter"/>
</dbReference>
<dbReference type="InterPro" id="IPR030878">
    <property type="entry name" value="Ribosomal_uL15"/>
</dbReference>
<proteinExistence type="inferred from homology"/>
<reference evidence="6" key="1">
    <citation type="journal article" date="2020" name="Nat. Commun.">
        <title>Large-scale genome sequencing of mycorrhizal fungi provides insights into the early evolution of symbiotic traits.</title>
        <authorList>
            <person name="Miyauchi S."/>
            <person name="Kiss E."/>
            <person name="Kuo A."/>
            <person name="Drula E."/>
            <person name="Kohler A."/>
            <person name="Sanchez-Garcia M."/>
            <person name="Morin E."/>
            <person name="Andreopoulos B."/>
            <person name="Barry K.W."/>
            <person name="Bonito G."/>
            <person name="Buee M."/>
            <person name="Carver A."/>
            <person name="Chen C."/>
            <person name="Cichocki N."/>
            <person name="Clum A."/>
            <person name="Culley D."/>
            <person name="Crous P.W."/>
            <person name="Fauchery L."/>
            <person name="Girlanda M."/>
            <person name="Hayes R.D."/>
            <person name="Keri Z."/>
            <person name="LaButti K."/>
            <person name="Lipzen A."/>
            <person name="Lombard V."/>
            <person name="Magnuson J."/>
            <person name="Maillard F."/>
            <person name="Murat C."/>
            <person name="Nolan M."/>
            <person name="Ohm R.A."/>
            <person name="Pangilinan J."/>
            <person name="Pereira M.F."/>
            <person name="Perotto S."/>
            <person name="Peter M."/>
            <person name="Pfister S."/>
            <person name="Riley R."/>
            <person name="Sitrit Y."/>
            <person name="Stielow J.B."/>
            <person name="Szollosi G."/>
            <person name="Zifcakova L."/>
            <person name="Stursova M."/>
            <person name="Spatafora J.W."/>
            <person name="Tedersoo L."/>
            <person name="Vaario L.M."/>
            <person name="Yamada A."/>
            <person name="Yan M."/>
            <person name="Wang P."/>
            <person name="Xu J."/>
            <person name="Bruns T."/>
            <person name="Baldrian P."/>
            <person name="Vilgalys R."/>
            <person name="Dunand C."/>
            <person name="Henrissat B."/>
            <person name="Grigoriev I.V."/>
            <person name="Hibbett D."/>
            <person name="Nagy L.G."/>
            <person name="Martin F.M."/>
        </authorList>
    </citation>
    <scope>NUCLEOTIDE SEQUENCE</scope>
    <source>
        <strain evidence="6">UP504</strain>
    </source>
</reference>
<comment type="similarity">
    <text evidence="1">Belongs to the universal ribosomal protein uL15 family.</text>
</comment>
<dbReference type="HAMAP" id="MF_01341">
    <property type="entry name" value="Ribosomal_uL15"/>
    <property type="match status" value="1"/>
</dbReference>
<dbReference type="InterPro" id="IPR021131">
    <property type="entry name" value="Ribosomal_uL15/eL18"/>
</dbReference>
<dbReference type="PANTHER" id="PTHR12934">
    <property type="entry name" value="50S RIBOSOMAL PROTEIN L15"/>
    <property type="match status" value="1"/>
</dbReference>
<dbReference type="Pfam" id="PF00828">
    <property type="entry name" value="Ribosomal_L27A"/>
    <property type="match status" value="1"/>
</dbReference>
<dbReference type="Gene3D" id="3.100.10.10">
    <property type="match status" value="1"/>
</dbReference>
<gene>
    <name evidence="6" type="ORF">BS47DRAFT_1328893</name>
</gene>
<sequence length="299" mass="33279">MQALRRLAYIPSRGFLPRQATIPSRYYASVVARDLIEKKPSYKPVVPRTSTTGLSPFPGSRKHQKRLGRGKGSGHGGTSTRGHKGQNARSGNGKPKAGFEGGQTPITRRFPKRGFFNQSTRTWAPLNLDRLQHWINQGRLISSPENPITAHHLYKSRCVHGAHDGIKLLGDGSSQLTSTVHLVVSRASKSAIREVEKLGGSVVCRYYNDLGLKDCLKGRSHRKLADPIRKPDILWYSDSRNRGYLSPLIKGDEPAIKAELESRRLKRRALRPKQPDVTYPVFKLDDMLALPKGVSPPKA</sequence>
<evidence type="ECO:0000256" key="3">
    <source>
        <dbReference type="ARBA" id="ARBA00023274"/>
    </source>
</evidence>
<evidence type="ECO:0000256" key="4">
    <source>
        <dbReference type="SAM" id="MobiDB-lite"/>
    </source>
</evidence>
<name>A0A9P6AYS2_9AGAM</name>
<dbReference type="PANTHER" id="PTHR12934:SF11">
    <property type="entry name" value="LARGE RIBOSOMAL SUBUNIT PROTEIN UL15M"/>
    <property type="match status" value="1"/>
</dbReference>
<accession>A0A9P6AYS2</accession>
<keyword evidence="2" id="KW-0689">Ribosomal protein</keyword>
<dbReference type="InterPro" id="IPR036227">
    <property type="entry name" value="Ribosomal_uL15/eL18_sf"/>
</dbReference>
<keyword evidence="7" id="KW-1185">Reference proteome</keyword>
<dbReference type="InterPro" id="IPR005749">
    <property type="entry name" value="Ribosomal_uL15_bac-type"/>
</dbReference>
<feature type="region of interest" description="Disordered" evidence="4">
    <location>
        <begin position="42"/>
        <end position="114"/>
    </location>
</feature>
<evidence type="ECO:0000313" key="6">
    <source>
        <dbReference type="EMBL" id="KAF9514488.1"/>
    </source>
</evidence>
<evidence type="ECO:0000313" key="7">
    <source>
        <dbReference type="Proteomes" id="UP000886523"/>
    </source>
</evidence>
<dbReference type="GO" id="GO:0006412">
    <property type="term" value="P:translation"/>
    <property type="evidence" value="ECO:0007669"/>
    <property type="project" value="InterPro"/>
</dbReference>
<feature type="compositionally biased region" description="Basic residues" evidence="4">
    <location>
        <begin position="60"/>
        <end position="69"/>
    </location>
</feature>
<feature type="compositionally biased region" description="Gly residues" evidence="4">
    <location>
        <begin position="70"/>
        <end position="79"/>
    </location>
</feature>
<feature type="domain" description="Large ribosomal subunit protein uL15/eL18" evidence="5">
    <location>
        <begin position="125"/>
        <end position="203"/>
    </location>
</feature>
<comment type="caution">
    <text evidence="6">The sequence shown here is derived from an EMBL/GenBank/DDBJ whole genome shotgun (WGS) entry which is preliminary data.</text>
</comment>
<evidence type="ECO:0000256" key="1">
    <source>
        <dbReference type="ARBA" id="ARBA00007320"/>
    </source>
</evidence>
<protein>
    <recommendedName>
        <fullName evidence="5">Large ribosomal subunit protein uL15/eL18 domain-containing protein</fullName>
    </recommendedName>
</protein>
<dbReference type="Proteomes" id="UP000886523">
    <property type="component" value="Unassembled WGS sequence"/>
</dbReference>
<dbReference type="OrthoDB" id="361383at2759"/>
<evidence type="ECO:0000256" key="2">
    <source>
        <dbReference type="ARBA" id="ARBA00022980"/>
    </source>
</evidence>
<dbReference type="GO" id="GO:0003735">
    <property type="term" value="F:structural constituent of ribosome"/>
    <property type="evidence" value="ECO:0007669"/>
    <property type="project" value="InterPro"/>
</dbReference>
<organism evidence="6 7">
    <name type="scientific">Hydnum rufescens UP504</name>
    <dbReference type="NCBI Taxonomy" id="1448309"/>
    <lineage>
        <taxon>Eukaryota</taxon>
        <taxon>Fungi</taxon>
        <taxon>Dikarya</taxon>
        <taxon>Basidiomycota</taxon>
        <taxon>Agaricomycotina</taxon>
        <taxon>Agaricomycetes</taxon>
        <taxon>Cantharellales</taxon>
        <taxon>Hydnaceae</taxon>
        <taxon>Hydnum</taxon>
    </lineage>
</organism>
<keyword evidence="3" id="KW-0687">Ribonucleoprotein</keyword>
<dbReference type="SUPFAM" id="SSF52080">
    <property type="entry name" value="Ribosomal proteins L15p and L18e"/>
    <property type="match status" value="1"/>
</dbReference>
<dbReference type="NCBIfam" id="TIGR01071">
    <property type="entry name" value="rplO_bact"/>
    <property type="match status" value="1"/>
</dbReference>
<dbReference type="AlphaFoldDB" id="A0A9P6AYS2"/>
<dbReference type="EMBL" id="MU128960">
    <property type="protein sequence ID" value="KAF9514488.1"/>
    <property type="molecule type" value="Genomic_DNA"/>
</dbReference>